<dbReference type="AlphaFoldDB" id="A0AAW1KL31"/>
<evidence type="ECO:0000256" key="1">
    <source>
        <dbReference type="SAM" id="MobiDB-lite"/>
    </source>
</evidence>
<name>A0AAW1KL31_POPJA</name>
<comment type="caution">
    <text evidence="2">The sequence shown here is derived from an EMBL/GenBank/DDBJ whole genome shotgun (WGS) entry which is preliminary data.</text>
</comment>
<evidence type="ECO:0000313" key="2">
    <source>
        <dbReference type="EMBL" id="KAK9720318.1"/>
    </source>
</evidence>
<evidence type="ECO:0000313" key="3">
    <source>
        <dbReference type="Proteomes" id="UP001458880"/>
    </source>
</evidence>
<reference evidence="2 3" key="1">
    <citation type="journal article" date="2024" name="BMC Genomics">
        <title>De novo assembly and annotation of Popillia japonica's genome with initial clues to its potential as an invasive pest.</title>
        <authorList>
            <person name="Cucini C."/>
            <person name="Boschi S."/>
            <person name="Funari R."/>
            <person name="Cardaioli E."/>
            <person name="Iannotti N."/>
            <person name="Marturano G."/>
            <person name="Paoli F."/>
            <person name="Bruttini M."/>
            <person name="Carapelli A."/>
            <person name="Frati F."/>
            <person name="Nardi F."/>
        </authorList>
    </citation>
    <scope>NUCLEOTIDE SEQUENCE [LARGE SCALE GENOMIC DNA]</scope>
    <source>
        <strain evidence="2">DMR45628</strain>
    </source>
</reference>
<dbReference type="EMBL" id="JASPKY010000211">
    <property type="protein sequence ID" value="KAK9720318.1"/>
    <property type="molecule type" value="Genomic_DNA"/>
</dbReference>
<gene>
    <name evidence="2" type="ORF">QE152_g22159</name>
</gene>
<dbReference type="Proteomes" id="UP001458880">
    <property type="component" value="Unassembled WGS sequence"/>
</dbReference>
<organism evidence="2 3">
    <name type="scientific">Popillia japonica</name>
    <name type="common">Japanese beetle</name>
    <dbReference type="NCBI Taxonomy" id="7064"/>
    <lineage>
        <taxon>Eukaryota</taxon>
        <taxon>Metazoa</taxon>
        <taxon>Ecdysozoa</taxon>
        <taxon>Arthropoda</taxon>
        <taxon>Hexapoda</taxon>
        <taxon>Insecta</taxon>
        <taxon>Pterygota</taxon>
        <taxon>Neoptera</taxon>
        <taxon>Endopterygota</taxon>
        <taxon>Coleoptera</taxon>
        <taxon>Polyphaga</taxon>
        <taxon>Scarabaeiformia</taxon>
        <taxon>Scarabaeidae</taxon>
        <taxon>Rutelinae</taxon>
        <taxon>Popillia</taxon>
    </lineage>
</organism>
<accession>A0AAW1KL31</accession>
<feature type="region of interest" description="Disordered" evidence="1">
    <location>
        <begin position="55"/>
        <end position="79"/>
    </location>
</feature>
<protein>
    <submittedName>
        <fullName evidence="2">Uncharacterized protein</fullName>
    </submittedName>
</protein>
<keyword evidence="3" id="KW-1185">Reference proteome</keyword>
<sequence>MLLKPKKRVWEPLKRKPLDVVHDPTISYENFLNIDEDVAVCGEMTDAEITAEVLGSEKQDDDADSLGDEIAGSSAEEVPVPSAADAMNHVQEYVRIFYNSRAT</sequence>
<proteinExistence type="predicted"/>